<dbReference type="Proteomes" id="UP000582231">
    <property type="component" value="Unassembled WGS sequence"/>
</dbReference>
<evidence type="ECO:0000256" key="4">
    <source>
        <dbReference type="RuleBase" id="RU000384"/>
    </source>
</evidence>
<organism evidence="6 7">
    <name type="scientific">Nocardioides kongjuensis</name>
    <dbReference type="NCBI Taxonomy" id="349522"/>
    <lineage>
        <taxon>Bacteria</taxon>
        <taxon>Bacillati</taxon>
        <taxon>Actinomycetota</taxon>
        <taxon>Actinomycetes</taxon>
        <taxon>Propionibacteriales</taxon>
        <taxon>Nocardioidaceae</taxon>
        <taxon>Nocardioides</taxon>
    </lineage>
</organism>
<dbReference type="PANTHER" id="PTHR43785">
    <property type="entry name" value="GAMMA-GLUTAMYLPUTRESCINE SYNTHETASE"/>
    <property type="match status" value="1"/>
</dbReference>
<dbReference type="InterPro" id="IPR036651">
    <property type="entry name" value="Gln_synt_N_sf"/>
</dbReference>
<evidence type="ECO:0000313" key="6">
    <source>
        <dbReference type="EMBL" id="NYD32507.1"/>
    </source>
</evidence>
<dbReference type="Gene3D" id="3.10.20.70">
    <property type="entry name" value="Glutamine synthetase, N-terminal domain"/>
    <property type="match status" value="1"/>
</dbReference>
<dbReference type="SUPFAM" id="SSF55931">
    <property type="entry name" value="Glutamine synthetase/guanido kinase"/>
    <property type="match status" value="1"/>
</dbReference>
<keyword evidence="2 6" id="KW-0436">Ligase</keyword>
<dbReference type="Gene3D" id="3.30.590.10">
    <property type="entry name" value="Glutamine synthetase/guanido kinase, catalytic domain"/>
    <property type="match status" value="1"/>
</dbReference>
<reference evidence="6 7" key="1">
    <citation type="submission" date="2020-07" db="EMBL/GenBank/DDBJ databases">
        <title>Sequencing the genomes of 1000 actinobacteria strains.</title>
        <authorList>
            <person name="Klenk H.-P."/>
        </authorList>
    </citation>
    <scope>NUCLEOTIDE SEQUENCE [LARGE SCALE GENOMIC DNA]</scope>
    <source>
        <strain evidence="6 7">DSM 19082</strain>
    </source>
</reference>
<keyword evidence="7" id="KW-1185">Reference proteome</keyword>
<sequence>MSDHQATGDGQSLLLNLVDNSGVTRAKLLPASRIAAVSERGVGLSTAFAYMCVDDHLAPIPGGVAVGDMRLVPAADARRMLAAGLDWAPVDQLDQETLDPVPTCARSAAKRLVAAAKDAGYVYRMAFEFEFTLYKENADGSLELAHTGPGYGVGPFLRLEPMIRDLEQSLIIAGIEVEQIHPEYGNGQIEVSIAPADPVRAADNAVLCRVIVARTALAHGYRASFAPITSVEGIGNGAHLHASAFKDGRNVFSGGDRECGMTDDGLAMVSRLAQLLPDTIGLYAPSVLSNERLRPGMWSGAWVCWGHENREAGVRFVQGTGGHGQSSANCEVKVIDPAANPYLVVAAVVAITQDALAHPYDILPEIHVDPAVMTDDERARNKVGRLPGSLADALDLLEKNQTLRAALGAELLDSFVAVHRHEDEEHGSKDLEARIDLLRWKY</sequence>
<dbReference type="PROSITE" id="PS51987">
    <property type="entry name" value="GS_CATALYTIC"/>
    <property type="match status" value="1"/>
</dbReference>
<dbReference type="SMART" id="SM01230">
    <property type="entry name" value="Gln-synt_C"/>
    <property type="match status" value="1"/>
</dbReference>
<dbReference type="PANTHER" id="PTHR43785:SF12">
    <property type="entry name" value="TYPE-1 GLUTAMINE SYNTHETASE 2"/>
    <property type="match status" value="1"/>
</dbReference>
<evidence type="ECO:0000256" key="3">
    <source>
        <dbReference type="PROSITE-ProRule" id="PRU01331"/>
    </source>
</evidence>
<accession>A0A852RGL8</accession>
<evidence type="ECO:0000313" key="7">
    <source>
        <dbReference type="Proteomes" id="UP000582231"/>
    </source>
</evidence>
<gene>
    <name evidence="6" type="ORF">BJ958_004053</name>
</gene>
<dbReference type="EC" id="6.3.1.2" evidence="6"/>
<dbReference type="EMBL" id="JACCBF010000001">
    <property type="protein sequence ID" value="NYD32507.1"/>
    <property type="molecule type" value="Genomic_DNA"/>
</dbReference>
<feature type="domain" description="GS catalytic" evidence="5">
    <location>
        <begin position="105"/>
        <end position="442"/>
    </location>
</feature>
<dbReference type="AlphaFoldDB" id="A0A852RGL8"/>
<dbReference type="InterPro" id="IPR008146">
    <property type="entry name" value="Gln_synth_cat_dom"/>
</dbReference>
<dbReference type="Pfam" id="PF00120">
    <property type="entry name" value="Gln-synt_C"/>
    <property type="match status" value="1"/>
</dbReference>
<comment type="caution">
    <text evidence="6">The sequence shown here is derived from an EMBL/GenBank/DDBJ whole genome shotgun (WGS) entry which is preliminary data.</text>
</comment>
<comment type="similarity">
    <text evidence="1 3 4">Belongs to the glutamine synthetase family.</text>
</comment>
<evidence type="ECO:0000256" key="2">
    <source>
        <dbReference type="ARBA" id="ARBA00022598"/>
    </source>
</evidence>
<dbReference type="GO" id="GO:0004356">
    <property type="term" value="F:glutamine synthetase activity"/>
    <property type="evidence" value="ECO:0007669"/>
    <property type="project" value="UniProtKB-EC"/>
</dbReference>
<protein>
    <submittedName>
        <fullName evidence="6">Glutamine synthetase</fullName>
        <ecNumber evidence="6">6.3.1.2</ecNumber>
    </submittedName>
</protein>
<evidence type="ECO:0000259" key="5">
    <source>
        <dbReference type="PROSITE" id="PS51987"/>
    </source>
</evidence>
<dbReference type="GO" id="GO:0006542">
    <property type="term" value="P:glutamine biosynthetic process"/>
    <property type="evidence" value="ECO:0007669"/>
    <property type="project" value="InterPro"/>
</dbReference>
<evidence type="ECO:0000256" key="1">
    <source>
        <dbReference type="ARBA" id="ARBA00009897"/>
    </source>
</evidence>
<dbReference type="RefSeq" id="WP_179728671.1">
    <property type="nucleotide sequence ID" value="NZ_BAABEF010000001.1"/>
</dbReference>
<name>A0A852RGL8_9ACTN</name>
<proteinExistence type="inferred from homology"/>
<dbReference type="InterPro" id="IPR014746">
    <property type="entry name" value="Gln_synth/guanido_kin_cat_dom"/>
</dbReference>